<dbReference type="InParanoid" id="A0A061F0Z7"/>
<evidence type="ECO:0000313" key="1">
    <source>
        <dbReference type="EMBL" id="EOY10696.1"/>
    </source>
</evidence>
<protein>
    <submittedName>
        <fullName evidence="1">Uncharacterized protein</fullName>
    </submittedName>
</protein>
<keyword evidence="2" id="KW-1185">Reference proteome</keyword>
<dbReference type="AlphaFoldDB" id="A0A061F0Z7"/>
<dbReference type="Gramene" id="EOY10696">
    <property type="protein sequence ID" value="EOY10696"/>
    <property type="gene ID" value="TCM_025999"/>
</dbReference>
<accession>A0A061F0Z7</accession>
<evidence type="ECO:0000313" key="2">
    <source>
        <dbReference type="Proteomes" id="UP000026915"/>
    </source>
</evidence>
<organism evidence="1 2">
    <name type="scientific">Theobroma cacao</name>
    <name type="common">Cacao</name>
    <name type="synonym">Cocoa</name>
    <dbReference type="NCBI Taxonomy" id="3641"/>
    <lineage>
        <taxon>Eukaryota</taxon>
        <taxon>Viridiplantae</taxon>
        <taxon>Streptophyta</taxon>
        <taxon>Embryophyta</taxon>
        <taxon>Tracheophyta</taxon>
        <taxon>Spermatophyta</taxon>
        <taxon>Magnoliopsida</taxon>
        <taxon>eudicotyledons</taxon>
        <taxon>Gunneridae</taxon>
        <taxon>Pentapetalae</taxon>
        <taxon>rosids</taxon>
        <taxon>malvids</taxon>
        <taxon>Malvales</taxon>
        <taxon>Malvaceae</taxon>
        <taxon>Byttnerioideae</taxon>
        <taxon>Theobroma</taxon>
    </lineage>
</organism>
<name>A0A061F0Z7_THECC</name>
<reference evidence="1 2" key="1">
    <citation type="journal article" date="2013" name="Genome Biol.">
        <title>The genome sequence of the most widely cultivated cacao type and its use to identify candidate genes regulating pod color.</title>
        <authorList>
            <person name="Motamayor J.C."/>
            <person name="Mockaitis K."/>
            <person name="Schmutz J."/>
            <person name="Haiminen N."/>
            <person name="Iii D.L."/>
            <person name="Cornejo O."/>
            <person name="Findley S.D."/>
            <person name="Zheng P."/>
            <person name="Utro F."/>
            <person name="Royaert S."/>
            <person name="Saski C."/>
            <person name="Jenkins J."/>
            <person name="Podicheti R."/>
            <person name="Zhao M."/>
            <person name="Scheffler B.E."/>
            <person name="Stack J.C."/>
            <person name="Feltus F.A."/>
            <person name="Mustiga G.M."/>
            <person name="Amores F."/>
            <person name="Phillips W."/>
            <person name="Marelli J.P."/>
            <person name="May G.D."/>
            <person name="Shapiro H."/>
            <person name="Ma J."/>
            <person name="Bustamante C.D."/>
            <person name="Schnell R.J."/>
            <person name="Main D."/>
            <person name="Gilbert D."/>
            <person name="Parida L."/>
            <person name="Kuhn D.N."/>
        </authorList>
    </citation>
    <scope>NUCLEOTIDE SEQUENCE [LARGE SCALE GENOMIC DNA]</scope>
    <source>
        <strain evidence="2">cv. Matina 1-6</strain>
    </source>
</reference>
<dbReference type="EMBL" id="CM001883">
    <property type="protein sequence ID" value="EOY10696.1"/>
    <property type="molecule type" value="Genomic_DNA"/>
</dbReference>
<proteinExistence type="predicted"/>
<gene>
    <name evidence="1" type="ORF">TCM_025999</name>
</gene>
<dbReference type="HOGENOM" id="CLU_2547175_0_0_1"/>
<sequence length="83" mass="9583">MKLGRIIGDGSKINFWEEKWITASFSNLFFHESLHLHLKKTRRFVILGNGPRIVGLEKLNFKEMSLVRNVSSGTASNLFFMIK</sequence>
<dbReference type="Proteomes" id="UP000026915">
    <property type="component" value="Chromosome 5"/>
</dbReference>